<accession>A0AAE8ZSX4</accession>
<evidence type="ECO:0000313" key="3">
    <source>
        <dbReference type="Proteomes" id="UP000827892"/>
    </source>
</evidence>
<evidence type="ECO:0000313" key="2">
    <source>
        <dbReference type="EMBL" id="ULT84165.1"/>
    </source>
</evidence>
<keyword evidence="1" id="KW-0175">Coiled coil</keyword>
<sequence length="423" mass="49335">METSGQSSSRQAKSAALSRFTKTSCKTFQDEFEALKDKNDHILCTRYPRQTLEMLLKKPDMKKVVHMYRKQMFDEQCRKAGKDPKQCGSPPVENTPAVKAFCKKTNDFDFASLSSYAAEIVNIENLLTELLEKMEHNEKDHELSKTNAQEIIKINSEWEKLMVRRRDLIQAAIDEAHRECDEILASIPTELPDSTNNSNQFYINQALELKRTAFNAHADELIEMRMKLVESYPDTEGEGASKPMQDATIKLRKISSGEAPFSKMIKALDFYQPIVAKKKLDADTKLTQEAGNRLMEDVASLCSNEIDYHEHLRELARRVCEMHFFKQIEVQKVHAFLDQTRKKNDTLIKCSDHLELLEKQLEKFIYEFEDNKKSDFDEVLEVEKTEEMKEHELRRMEMIRNHRICFAQPFLQPMYCKNGRRLV</sequence>
<reference evidence="2 3" key="1">
    <citation type="submission" date="2022-05" db="EMBL/GenBank/DDBJ databases">
        <title>Chromosome-level reference genomes for two strains of Caenorhabditis briggsae: an improved platform for comparative genomics.</title>
        <authorList>
            <person name="Stevens L."/>
            <person name="Andersen E.C."/>
        </authorList>
    </citation>
    <scope>NUCLEOTIDE SEQUENCE [LARGE SCALE GENOMIC DNA]</scope>
    <source>
        <strain evidence="2">QX1410_ONT</strain>
        <tissue evidence="2">Whole-organism</tissue>
    </source>
</reference>
<dbReference type="AlphaFoldDB" id="A0AAE8ZSX4"/>
<proteinExistence type="predicted"/>
<evidence type="ECO:0000256" key="1">
    <source>
        <dbReference type="SAM" id="Coils"/>
    </source>
</evidence>
<organism evidence="2 3">
    <name type="scientific">Caenorhabditis briggsae</name>
    <dbReference type="NCBI Taxonomy" id="6238"/>
    <lineage>
        <taxon>Eukaryota</taxon>
        <taxon>Metazoa</taxon>
        <taxon>Ecdysozoa</taxon>
        <taxon>Nematoda</taxon>
        <taxon>Chromadorea</taxon>
        <taxon>Rhabditida</taxon>
        <taxon>Rhabditina</taxon>
        <taxon>Rhabditomorpha</taxon>
        <taxon>Rhabditoidea</taxon>
        <taxon>Rhabditidae</taxon>
        <taxon>Peloderinae</taxon>
        <taxon>Caenorhabditis</taxon>
    </lineage>
</organism>
<name>A0AAE8ZSX4_CAEBR</name>
<protein>
    <submittedName>
        <fullName evidence="2">Uncharacterized protein</fullName>
    </submittedName>
</protein>
<dbReference type="EMBL" id="CP090896">
    <property type="protein sequence ID" value="ULT84165.1"/>
    <property type="molecule type" value="Genomic_DNA"/>
</dbReference>
<gene>
    <name evidence="2" type="ORF">L3Y34_013065</name>
</gene>
<dbReference type="Proteomes" id="UP000827892">
    <property type="component" value="Chromosome X"/>
</dbReference>
<feature type="coiled-coil region" evidence="1">
    <location>
        <begin position="113"/>
        <end position="140"/>
    </location>
</feature>